<feature type="transmembrane region" description="Helical" evidence="6">
    <location>
        <begin position="119"/>
        <end position="136"/>
    </location>
</feature>
<proteinExistence type="predicted"/>
<keyword evidence="3 6" id="KW-0812">Transmembrane</keyword>
<dbReference type="GO" id="GO:0015658">
    <property type="term" value="F:branched-chain amino acid transmembrane transporter activity"/>
    <property type="evidence" value="ECO:0007669"/>
    <property type="project" value="InterPro"/>
</dbReference>
<name>A0A1L7N8V5_PSEPU</name>
<evidence type="ECO:0000313" key="8">
    <source>
        <dbReference type="Proteomes" id="UP000218731"/>
    </source>
</evidence>
<feature type="transmembrane region" description="Helical" evidence="6">
    <location>
        <begin position="296"/>
        <end position="318"/>
    </location>
</feature>
<dbReference type="InterPro" id="IPR043428">
    <property type="entry name" value="LivM-like"/>
</dbReference>
<evidence type="ECO:0000313" key="7">
    <source>
        <dbReference type="EMBL" id="BAW21890.1"/>
    </source>
</evidence>
<reference evidence="7 8" key="1">
    <citation type="submission" date="2015-11" db="EMBL/GenBank/DDBJ databases">
        <title>Complete genome sequencing of a biphenyl-degrading bacterium, Pseudomonas putida KF715 (=NBRC110667).</title>
        <authorList>
            <person name="Suenaga H."/>
            <person name="Fujihara N."/>
            <person name="Watanabe T."/>
            <person name="Hirose J."/>
            <person name="Kimura N."/>
            <person name="Yamazoe A."/>
            <person name="Hosoyama A."/>
            <person name="Shimodaira J."/>
            <person name="Furukawa K."/>
        </authorList>
    </citation>
    <scope>NUCLEOTIDE SEQUENCE [LARGE SCALE GENOMIC DNA]</scope>
    <source>
        <strain evidence="7 8">KF715</strain>
    </source>
</reference>
<feature type="transmembrane region" description="Helical" evidence="6">
    <location>
        <begin position="36"/>
        <end position="57"/>
    </location>
</feature>
<evidence type="ECO:0000256" key="4">
    <source>
        <dbReference type="ARBA" id="ARBA00022989"/>
    </source>
</evidence>
<evidence type="ECO:0000256" key="6">
    <source>
        <dbReference type="SAM" id="Phobius"/>
    </source>
</evidence>
<dbReference type="RefSeq" id="WP_096425690.1">
    <property type="nucleotide sequence ID" value="NZ_AP015029.1"/>
</dbReference>
<evidence type="ECO:0000256" key="3">
    <source>
        <dbReference type="ARBA" id="ARBA00022692"/>
    </source>
</evidence>
<dbReference type="InterPro" id="IPR001851">
    <property type="entry name" value="ABC_transp_permease"/>
</dbReference>
<feature type="transmembrane region" description="Helical" evidence="6">
    <location>
        <begin position="64"/>
        <end position="83"/>
    </location>
</feature>
<feature type="transmembrane region" description="Helical" evidence="6">
    <location>
        <begin position="217"/>
        <end position="236"/>
    </location>
</feature>
<dbReference type="EMBL" id="AP015029">
    <property type="protein sequence ID" value="BAW21890.1"/>
    <property type="molecule type" value="Genomic_DNA"/>
</dbReference>
<protein>
    <submittedName>
        <fullName evidence="7">ABC-type branched-chain amino acid transport system</fullName>
    </submittedName>
</protein>
<feature type="transmembrane region" description="Helical" evidence="6">
    <location>
        <begin position="256"/>
        <end position="284"/>
    </location>
</feature>
<dbReference type="PANTHER" id="PTHR30482:SF17">
    <property type="entry name" value="ABC TRANSPORTER ATP-BINDING PROTEIN"/>
    <property type="match status" value="1"/>
</dbReference>
<accession>A0A1L7N8V5</accession>
<dbReference type="AlphaFoldDB" id="A0A1L7N8V5"/>
<gene>
    <name evidence="7" type="ORF">KF715C_ch13170</name>
</gene>
<dbReference type="Proteomes" id="UP000218731">
    <property type="component" value="Chromosome 1"/>
</dbReference>
<feature type="transmembrane region" description="Helical" evidence="6">
    <location>
        <begin position="172"/>
        <end position="191"/>
    </location>
</feature>
<keyword evidence="5 6" id="KW-0472">Membrane</keyword>
<keyword evidence="4 6" id="KW-1133">Transmembrane helix</keyword>
<dbReference type="Pfam" id="PF02653">
    <property type="entry name" value="BPD_transp_2"/>
    <property type="match status" value="1"/>
</dbReference>
<feature type="transmembrane region" description="Helical" evidence="6">
    <location>
        <begin position="89"/>
        <end position="112"/>
    </location>
</feature>
<organism evidence="7 8">
    <name type="scientific">Pseudomonas putida</name>
    <name type="common">Arthrobacter siderocapsulatus</name>
    <dbReference type="NCBI Taxonomy" id="303"/>
    <lineage>
        <taxon>Bacteria</taxon>
        <taxon>Pseudomonadati</taxon>
        <taxon>Pseudomonadota</taxon>
        <taxon>Gammaproteobacteria</taxon>
        <taxon>Pseudomonadales</taxon>
        <taxon>Pseudomonadaceae</taxon>
        <taxon>Pseudomonas</taxon>
    </lineage>
</organism>
<evidence type="ECO:0000256" key="2">
    <source>
        <dbReference type="ARBA" id="ARBA00022475"/>
    </source>
</evidence>
<evidence type="ECO:0000256" key="5">
    <source>
        <dbReference type="ARBA" id="ARBA00023136"/>
    </source>
</evidence>
<dbReference type="GO" id="GO:0005886">
    <property type="term" value="C:plasma membrane"/>
    <property type="evidence" value="ECO:0007669"/>
    <property type="project" value="UniProtKB-SubCell"/>
</dbReference>
<sequence length="345" mass="36843">MRILPTPVRLLLLVLTLLLAAYPLFGAALFGEQHDFYLQKLTTIMIIAIVALSLDLLVGISGMVSLAQAAFFGIAGYTLVLVAPEYEALSIWIALPVCLGVSALAALVMGLLIIRTSGIFFIMATIAFSQMLFYLFHDASFAGGSDGAYLFMKPDVSIAGVQLLDLEKRSTLFYVALASLVGVFLLLRTFLRAPFGQVLLGIKENESRVRAMGYNPLFYKLAAFVIAGTLAGYAGMLSATQYGFVSPSQVGWELSAHVLVMVILGGMGTLFGAILGAFAFEGLHAGFAALTPHWELLMGLVVIGMVLLLPRGIAGLLLQLCECKRKNNKAAAAVGPVKAVKEETL</sequence>
<dbReference type="CDD" id="cd06581">
    <property type="entry name" value="TM_PBP1_LivM_like"/>
    <property type="match status" value="1"/>
</dbReference>
<evidence type="ECO:0000256" key="1">
    <source>
        <dbReference type="ARBA" id="ARBA00004429"/>
    </source>
</evidence>
<comment type="subcellular location">
    <subcellularLocation>
        <location evidence="1">Cell inner membrane</location>
        <topology evidence="1">Multi-pass membrane protein</topology>
    </subcellularLocation>
</comment>
<keyword evidence="2" id="KW-1003">Cell membrane</keyword>
<dbReference type="PANTHER" id="PTHR30482">
    <property type="entry name" value="HIGH-AFFINITY BRANCHED-CHAIN AMINO ACID TRANSPORT SYSTEM PERMEASE"/>
    <property type="match status" value="1"/>
</dbReference>